<dbReference type="AlphaFoldDB" id="A0A0C3AJ33"/>
<proteinExistence type="predicted"/>
<dbReference type="InParanoid" id="A0A0C3AJ33"/>
<dbReference type="Proteomes" id="UP000054166">
    <property type="component" value="Unassembled WGS sequence"/>
</dbReference>
<organism evidence="1 2">
    <name type="scientific">Piloderma croceum (strain F 1598)</name>
    <dbReference type="NCBI Taxonomy" id="765440"/>
    <lineage>
        <taxon>Eukaryota</taxon>
        <taxon>Fungi</taxon>
        <taxon>Dikarya</taxon>
        <taxon>Basidiomycota</taxon>
        <taxon>Agaricomycotina</taxon>
        <taxon>Agaricomycetes</taxon>
        <taxon>Agaricomycetidae</taxon>
        <taxon>Atheliales</taxon>
        <taxon>Atheliaceae</taxon>
        <taxon>Piloderma</taxon>
    </lineage>
</organism>
<evidence type="ECO:0000313" key="2">
    <source>
        <dbReference type="Proteomes" id="UP000054166"/>
    </source>
</evidence>
<accession>A0A0C3AJ33</accession>
<reference evidence="2" key="2">
    <citation type="submission" date="2015-01" db="EMBL/GenBank/DDBJ databases">
        <title>Evolutionary Origins and Diversification of the Mycorrhizal Mutualists.</title>
        <authorList>
            <consortium name="DOE Joint Genome Institute"/>
            <consortium name="Mycorrhizal Genomics Consortium"/>
            <person name="Kohler A."/>
            <person name="Kuo A."/>
            <person name="Nagy L.G."/>
            <person name="Floudas D."/>
            <person name="Copeland A."/>
            <person name="Barry K.W."/>
            <person name="Cichocki N."/>
            <person name="Veneault-Fourrey C."/>
            <person name="LaButti K."/>
            <person name="Lindquist E.A."/>
            <person name="Lipzen A."/>
            <person name="Lundell T."/>
            <person name="Morin E."/>
            <person name="Murat C."/>
            <person name="Riley R."/>
            <person name="Ohm R."/>
            <person name="Sun H."/>
            <person name="Tunlid A."/>
            <person name="Henrissat B."/>
            <person name="Grigoriev I.V."/>
            <person name="Hibbett D.S."/>
            <person name="Martin F."/>
        </authorList>
    </citation>
    <scope>NUCLEOTIDE SEQUENCE [LARGE SCALE GENOMIC DNA]</scope>
    <source>
        <strain evidence="2">F 1598</strain>
    </source>
</reference>
<sequence length="58" mass="6443">MFQVLVVHQYNYGELANPVLASAMTGICGSRLDEVVQRSDSQIIAHVLYEVVRTAGRH</sequence>
<evidence type="ECO:0000313" key="1">
    <source>
        <dbReference type="EMBL" id="KIM73863.1"/>
    </source>
</evidence>
<dbReference type="HOGENOM" id="CLU_2979934_0_0_1"/>
<reference evidence="1 2" key="1">
    <citation type="submission" date="2014-04" db="EMBL/GenBank/DDBJ databases">
        <authorList>
            <consortium name="DOE Joint Genome Institute"/>
            <person name="Kuo A."/>
            <person name="Tarkka M."/>
            <person name="Buscot F."/>
            <person name="Kohler A."/>
            <person name="Nagy L.G."/>
            <person name="Floudas D."/>
            <person name="Copeland A."/>
            <person name="Barry K.W."/>
            <person name="Cichocki N."/>
            <person name="Veneault-Fourrey C."/>
            <person name="LaButti K."/>
            <person name="Lindquist E.A."/>
            <person name="Lipzen A."/>
            <person name="Lundell T."/>
            <person name="Morin E."/>
            <person name="Murat C."/>
            <person name="Sun H."/>
            <person name="Tunlid A."/>
            <person name="Henrissat B."/>
            <person name="Grigoriev I.V."/>
            <person name="Hibbett D.S."/>
            <person name="Martin F."/>
            <person name="Nordberg H.P."/>
            <person name="Cantor M.N."/>
            <person name="Hua S.X."/>
        </authorList>
    </citation>
    <scope>NUCLEOTIDE SEQUENCE [LARGE SCALE GENOMIC DNA]</scope>
    <source>
        <strain evidence="1 2">F 1598</strain>
    </source>
</reference>
<name>A0A0C3AJ33_PILCF</name>
<keyword evidence="2" id="KW-1185">Reference proteome</keyword>
<gene>
    <name evidence="1" type="ORF">PILCRDRAFT_828695</name>
</gene>
<dbReference type="EMBL" id="KN833071">
    <property type="protein sequence ID" value="KIM73863.1"/>
    <property type="molecule type" value="Genomic_DNA"/>
</dbReference>
<protein>
    <submittedName>
        <fullName evidence="1">Uncharacterized protein</fullName>
    </submittedName>
</protein>